<proteinExistence type="predicted"/>
<feature type="region of interest" description="Disordered" evidence="2">
    <location>
        <begin position="1"/>
        <end position="43"/>
    </location>
</feature>
<dbReference type="InterPro" id="IPR051340">
    <property type="entry name" value="Haloalkane_dehalogenase"/>
</dbReference>
<dbReference type="NCBIfam" id="NF002043">
    <property type="entry name" value="PRK00870.1"/>
    <property type="match status" value="1"/>
</dbReference>
<dbReference type="RefSeq" id="WP_345347621.1">
    <property type="nucleotide sequence ID" value="NZ_BAABHJ010000002.1"/>
</dbReference>
<evidence type="ECO:0000259" key="3">
    <source>
        <dbReference type="Pfam" id="PF00561"/>
    </source>
</evidence>
<dbReference type="PANTHER" id="PTHR42977">
    <property type="entry name" value="HYDROLASE-RELATED"/>
    <property type="match status" value="1"/>
</dbReference>
<organism evidence="4 5">
    <name type="scientific">Actinoallomurus liliacearum</name>
    <dbReference type="NCBI Taxonomy" id="1080073"/>
    <lineage>
        <taxon>Bacteria</taxon>
        <taxon>Bacillati</taxon>
        <taxon>Actinomycetota</taxon>
        <taxon>Actinomycetes</taxon>
        <taxon>Streptosporangiales</taxon>
        <taxon>Thermomonosporaceae</taxon>
        <taxon>Actinoallomurus</taxon>
    </lineage>
</organism>
<dbReference type="InterPro" id="IPR029058">
    <property type="entry name" value="AB_hydrolase_fold"/>
</dbReference>
<comment type="caution">
    <text evidence="4">The sequence shown here is derived from an EMBL/GenBank/DDBJ whole genome shotgun (WGS) entry which is preliminary data.</text>
</comment>
<dbReference type="Proteomes" id="UP001500212">
    <property type="component" value="Unassembled WGS sequence"/>
</dbReference>
<dbReference type="PRINTS" id="PR00412">
    <property type="entry name" value="EPOXHYDRLASE"/>
</dbReference>
<evidence type="ECO:0000256" key="2">
    <source>
        <dbReference type="SAM" id="MobiDB-lite"/>
    </source>
</evidence>
<reference evidence="5" key="1">
    <citation type="journal article" date="2019" name="Int. J. Syst. Evol. Microbiol.">
        <title>The Global Catalogue of Microorganisms (GCM) 10K type strain sequencing project: providing services to taxonomists for standard genome sequencing and annotation.</title>
        <authorList>
            <consortium name="The Broad Institute Genomics Platform"/>
            <consortium name="The Broad Institute Genome Sequencing Center for Infectious Disease"/>
            <person name="Wu L."/>
            <person name="Ma J."/>
        </authorList>
    </citation>
    <scope>NUCLEOTIDE SEQUENCE [LARGE SCALE GENOMIC DNA]</scope>
    <source>
        <strain evidence="5">JCM 17938</strain>
    </source>
</reference>
<feature type="compositionally biased region" description="Basic and acidic residues" evidence="2">
    <location>
        <begin position="25"/>
        <end position="43"/>
    </location>
</feature>
<dbReference type="InterPro" id="IPR000073">
    <property type="entry name" value="AB_hydrolase_1"/>
</dbReference>
<protein>
    <submittedName>
        <fullName evidence="4">Haloalkane dehalogenase</fullName>
    </submittedName>
</protein>
<dbReference type="Gene3D" id="3.40.50.1820">
    <property type="entry name" value="alpha/beta hydrolase"/>
    <property type="match status" value="1"/>
</dbReference>
<dbReference type="EMBL" id="BAABHJ010000002">
    <property type="protein sequence ID" value="GAA4601935.1"/>
    <property type="molecule type" value="Genomic_DNA"/>
</dbReference>
<name>A0ABP8T9W7_9ACTN</name>
<dbReference type="InterPro" id="IPR000639">
    <property type="entry name" value="Epox_hydrolase-like"/>
</dbReference>
<dbReference type="PANTHER" id="PTHR42977:SF3">
    <property type="entry name" value="AB HYDROLASE-1 DOMAIN-CONTAINING PROTEIN"/>
    <property type="match status" value="1"/>
</dbReference>
<keyword evidence="1" id="KW-0378">Hydrolase</keyword>
<dbReference type="SUPFAM" id="SSF53474">
    <property type="entry name" value="alpha/beta-Hydrolases"/>
    <property type="match status" value="1"/>
</dbReference>
<accession>A0ABP8T9W7</accession>
<feature type="domain" description="AB hydrolase-1" evidence="3">
    <location>
        <begin position="100"/>
        <end position="213"/>
    </location>
</feature>
<dbReference type="PRINTS" id="PR00111">
    <property type="entry name" value="ABHYDROLASE"/>
</dbReference>
<evidence type="ECO:0000256" key="1">
    <source>
        <dbReference type="ARBA" id="ARBA00022801"/>
    </source>
</evidence>
<evidence type="ECO:0000313" key="5">
    <source>
        <dbReference type="Proteomes" id="UP001500212"/>
    </source>
</evidence>
<keyword evidence="5" id="KW-1185">Reference proteome</keyword>
<gene>
    <name evidence="4" type="ORF">GCM10023195_05410</name>
</gene>
<dbReference type="Pfam" id="PF00561">
    <property type="entry name" value="Abhydrolase_1"/>
    <property type="match status" value="1"/>
</dbReference>
<evidence type="ECO:0000313" key="4">
    <source>
        <dbReference type="EMBL" id="GAA4601935.1"/>
    </source>
</evidence>
<sequence>MTGTEASPGAAAHTSHPASAGAMTERSEGIDDTAPRVDPPTKEDAMTVLRTPEERFADLPGHPFAPHYVEIDAGDGAGTRLRVHYVDERPSDPATASGETVLLLHGEPSWSYLYRHVIPPLVAAGHRCVAPDLVGFGRSDKPADRFAYTYQRHVDWLTETVFDRLDLRDLTMVCHDWGGLLGLRLLAASPDRFRRVVATNTLFPTGDESLGDAYATWLQLSQRANPFEPGQVVDRGTVTELDPAVRAAYDAPFPDESYVQGARQFPLLVPIAPFDAAAPANRAAWAVLETLRTPFLCAFSDKDYGVGDSERMLRTRIPGAAGRAHPTITNAGHFVQEDRGPELAAVIDGFIGSTR</sequence>